<evidence type="ECO:0000256" key="1">
    <source>
        <dbReference type="SAM" id="MobiDB-lite"/>
    </source>
</evidence>
<protein>
    <submittedName>
        <fullName evidence="2">Uncharacterized protein</fullName>
    </submittedName>
</protein>
<dbReference type="EMBL" id="GGEC01080451">
    <property type="protein sequence ID" value="MBX60935.1"/>
    <property type="molecule type" value="Transcribed_RNA"/>
</dbReference>
<reference evidence="2" key="1">
    <citation type="submission" date="2018-02" db="EMBL/GenBank/DDBJ databases">
        <title>Rhizophora mucronata_Transcriptome.</title>
        <authorList>
            <person name="Meera S.P."/>
            <person name="Sreeshan A."/>
            <person name="Augustine A."/>
        </authorList>
    </citation>
    <scope>NUCLEOTIDE SEQUENCE</scope>
    <source>
        <tissue evidence="2">Leaf</tissue>
    </source>
</reference>
<evidence type="ECO:0000313" key="2">
    <source>
        <dbReference type="EMBL" id="MBX60935.1"/>
    </source>
</evidence>
<accession>A0A2P2Q1U3</accession>
<feature type="region of interest" description="Disordered" evidence="1">
    <location>
        <begin position="19"/>
        <end position="48"/>
    </location>
</feature>
<organism evidence="2">
    <name type="scientific">Rhizophora mucronata</name>
    <name type="common">Asiatic mangrove</name>
    <dbReference type="NCBI Taxonomy" id="61149"/>
    <lineage>
        <taxon>Eukaryota</taxon>
        <taxon>Viridiplantae</taxon>
        <taxon>Streptophyta</taxon>
        <taxon>Embryophyta</taxon>
        <taxon>Tracheophyta</taxon>
        <taxon>Spermatophyta</taxon>
        <taxon>Magnoliopsida</taxon>
        <taxon>eudicotyledons</taxon>
        <taxon>Gunneridae</taxon>
        <taxon>Pentapetalae</taxon>
        <taxon>rosids</taxon>
        <taxon>fabids</taxon>
        <taxon>Malpighiales</taxon>
        <taxon>Rhizophoraceae</taxon>
        <taxon>Rhizophora</taxon>
    </lineage>
</organism>
<sequence>MFVCWENCPLHQEEEEAIKRNNTNTKSTLPRKRTERTRRSSYLARTIV</sequence>
<proteinExistence type="predicted"/>
<name>A0A2P2Q1U3_RHIMU</name>
<dbReference type="AlphaFoldDB" id="A0A2P2Q1U3"/>